<dbReference type="EMBL" id="PDCK01000039">
    <property type="protein sequence ID" value="PRQ58556.1"/>
    <property type="molecule type" value="Genomic_DNA"/>
</dbReference>
<protein>
    <submittedName>
        <fullName evidence="2">Uncharacterized protein</fullName>
    </submittedName>
</protein>
<keyword evidence="1" id="KW-0472">Membrane</keyword>
<keyword evidence="3" id="KW-1185">Reference proteome</keyword>
<keyword evidence="1" id="KW-1133">Transmembrane helix</keyword>
<sequence length="73" mass="8635">MHSNSSEFVPSWRRVYSSCTQLSIFEFQLSISLFLYLIGQIWFWAFLTIVLFLVEVAILVCLVEFEMYRSLEG</sequence>
<keyword evidence="1" id="KW-0812">Transmembrane</keyword>
<evidence type="ECO:0000313" key="3">
    <source>
        <dbReference type="Proteomes" id="UP000238479"/>
    </source>
</evidence>
<evidence type="ECO:0000256" key="1">
    <source>
        <dbReference type="SAM" id="Phobius"/>
    </source>
</evidence>
<comment type="caution">
    <text evidence="2">The sequence shown here is derived from an EMBL/GenBank/DDBJ whole genome shotgun (WGS) entry which is preliminary data.</text>
</comment>
<organism evidence="2 3">
    <name type="scientific">Rosa chinensis</name>
    <name type="common">China rose</name>
    <dbReference type="NCBI Taxonomy" id="74649"/>
    <lineage>
        <taxon>Eukaryota</taxon>
        <taxon>Viridiplantae</taxon>
        <taxon>Streptophyta</taxon>
        <taxon>Embryophyta</taxon>
        <taxon>Tracheophyta</taxon>
        <taxon>Spermatophyta</taxon>
        <taxon>Magnoliopsida</taxon>
        <taxon>eudicotyledons</taxon>
        <taxon>Gunneridae</taxon>
        <taxon>Pentapetalae</taxon>
        <taxon>rosids</taxon>
        <taxon>fabids</taxon>
        <taxon>Rosales</taxon>
        <taxon>Rosaceae</taxon>
        <taxon>Rosoideae</taxon>
        <taxon>Rosoideae incertae sedis</taxon>
        <taxon>Rosa</taxon>
    </lineage>
</organism>
<dbReference type="Gramene" id="PRQ58556">
    <property type="protein sequence ID" value="PRQ58556"/>
    <property type="gene ID" value="RchiOBHm_Chr1g0360591"/>
</dbReference>
<feature type="transmembrane region" description="Helical" evidence="1">
    <location>
        <begin position="41"/>
        <end position="63"/>
    </location>
</feature>
<accession>A0A2P6SIS5</accession>
<proteinExistence type="predicted"/>
<dbReference type="AlphaFoldDB" id="A0A2P6SIS5"/>
<evidence type="ECO:0000313" key="2">
    <source>
        <dbReference type="EMBL" id="PRQ58556.1"/>
    </source>
</evidence>
<name>A0A2P6SIS5_ROSCH</name>
<gene>
    <name evidence="2" type="ORF">RchiOBHm_Chr1g0360591</name>
</gene>
<reference evidence="2 3" key="1">
    <citation type="journal article" date="2018" name="Nat. Genet.">
        <title>The Rosa genome provides new insights in the design of modern roses.</title>
        <authorList>
            <person name="Bendahmane M."/>
        </authorList>
    </citation>
    <scope>NUCLEOTIDE SEQUENCE [LARGE SCALE GENOMIC DNA]</scope>
    <source>
        <strain evidence="3">cv. Old Blush</strain>
    </source>
</reference>
<dbReference type="Proteomes" id="UP000238479">
    <property type="component" value="Chromosome 1"/>
</dbReference>